<sequence>EESGRTYQAHGEGEYFLSSNSSEQNLPDFQHASCYMMMDNSPACAVIGDSPRQVLDIGCGAGTWALGFAETHPSPNAIDTDLNLVQPDAKFPNCSFLQDDVEDEWILQVKFDYIPSTSNAGSHVAW</sequence>
<dbReference type="CDD" id="cd02440">
    <property type="entry name" value="AdoMet_MTases"/>
    <property type="match status" value="1"/>
</dbReference>
<proteinExistence type="predicted"/>
<dbReference type="AlphaFoldDB" id="A0A1Y2EBP1"/>
<dbReference type="InterPro" id="IPR029063">
    <property type="entry name" value="SAM-dependent_MTases_sf"/>
</dbReference>
<gene>
    <name evidence="1" type="ORF">BCR38DRAFT_336374</name>
</gene>
<dbReference type="Proteomes" id="UP000193689">
    <property type="component" value="Unassembled WGS sequence"/>
</dbReference>
<evidence type="ECO:0000313" key="2">
    <source>
        <dbReference type="Proteomes" id="UP000193689"/>
    </source>
</evidence>
<dbReference type="GeneID" id="63771662"/>
<reference evidence="1 2" key="1">
    <citation type="submission" date="2016-07" db="EMBL/GenBank/DDBJ databases">
        <title>Pervasive Adenine N6-methylation of Active Genes in Fungi.</title>
        <authorList>
            <consortium name="DOE Joint Genome Institute"/>
            <person name="Mondo S.J."/>
            <person name="Dannebaum R.O."/>
            <person name="Kuo R.C."/>
            <person name="Labutti K."/>
            <person name="Haridas S."/>
            <person name="Kuo A."/>
            <person name="Salamov A."/>
            <person name="Ahrendt S.R."/>
            <person name="Lipzen A."/>
            <person name="Sullivan W."/>
            <person name="Andreopoulos W.B."/>
            <person name="Clum A."/>
            <person name="Lindquist E."/>
            <person name="Daum C."/>
            <person name="Ramamoorthy G.K."/>
            <person name="Gryganskyi A."/>
            <person name="Culley D."/>
            <person name="Magnuson J.K."/>
            <person name="James T.Y."/>
            <person name="O'Malley M.A."/>
            <person name="Stajich J.E."/>
            <person name="Spatafora J.W."/>
            <person name="Visel A."/>
            <person name="Grigoriev I.V."/>
        </authorList>
    </citation>
    <scope>NUCLEOTIDE SEQUENCE [LARGE SCALE GENOMIC DNA]</scope>
    <source>
        <strain evidence="1 2">CBS 129021</strain>
    </source>
</reference>
<name>A0A1Y2EBP1_9PEZI</name>
<dbReference type="InParanoid" id="A0A1Y2EBP1"/>
<dbReference type="STRING" id="1141098.A0A1Y2EBP1"/>
<dbReference type="Gene3D" id="3.40.50.150">
    <property type="entry name" value="Vaccinia Virus protein VP39"/>
    <property type="match status" value="1"/>
</dbReference>
<protein>
    <recommendedName>
        <fullName evidence="3">Methyltransferase domain-containing protein</fullName>
    </recommendedName>
</protein>
<dbReference type="SUPFAM" id="SSF53335">
    <property type="entry name" value="S-adenosyl-L-methionine-dependent methyltransferases"/>
    <property type="match status" value="1"/>
</dbReference>
<comment type="caution">
    <text evidence="1">The sequence shown here is derived from an EMBL/GenBank/DDBJ whole genome shotgun (WGS) entry which is preliminary data.</text>
</comment>
<organism evidence="1 2">
    <name type="scientific">Pseudomassariella vexata</name>
    <dbReference type="NCBI Taxonomy" id="1141098"/>
    <lineage>
        <taxon>Eukaryota</taxon>
        <taxon>Fungi</taxon>
        <taxon>Dikarya</taxon>
        <taxon>Ascomycota</taxon>
        <taxon>Pezizomycotina</taxon>
        <taxon>Sordariomycetes</taxon>
        <taxon>Xylariomycetidae</taxon>
        <taxon>Amphisphaeriales</taxon>
        <taxon>Pseudomassariaceae</taxon>
        <taxon>Pseudomassariella</taxon>
    </lineage>
</organism>
<dbReference type="Pfam" id="PF13489">
    <property type="entry name" value="Methyltransf_23"/>
    <property type="match status" value="1"/>
</dbReference>
<dbReference type="EMBL" id="MCFJ01000003">
    <property type="protein sequence ID" value="ORY68962.1"/>
    <property type="molecule type" value="Genomic_DNA"/>
</dbReference>
<accession>A0A1Y2EBP1</accession>
<feature type="non-terminal residue" evidence="1">
    <location>
        <position position="1"/>
    </location>
</feature>
<dbReference type="RefSeq" id="XP_040719249.1">
    <property type="nucleotide sequence ID" value="XM_040855450.1"/>
</dbReference>
<dbReference type="OrthoDB" id="2013972at2759"/>
<evidence type="ECO:0008006" key="3">
    <source>
        <dbReference type="Google" id="ProtNLM"/>
    </source>
</evidence>
<evidence type="ECO:0000313" key="1">
    <source>
        <dbReference type="EMBL" id="ORY68962.1"/>
    </source>
</evidence>
<keyword evidence="2" id="KW-1185">Reference proteome</keyword>